<dbReference type="Proteomes" id="UP000507470">
    <property type="component" value="Unassembled WGS sequence"/>
</dbReference>
<evidence type="ECO:0000256" key="2">
    <source>
        <dbReference type="ARBA" id="ARBA00023043"/>
    </source>
</evidence>
<accession>A0A6J8E051</accession>
<keyword evidence="4" id="KW-0472">Membrane</keyword>
<feature type="transmembrane region" description="Helical" evidence="4">
    <location>
        <begin position="154"/>
        <end position="172"/>
    </location>
</feature>
<keyword evidence="4" id="KW-1133">Transmembrane helix</keyword>
<dbReference type="PROSITE" id="PS50088">
    <property type="entry name" value="ANK_REPEAT"/>
    <property type="match status" value="1"/>
</dbReference>
<name>A0A6J8E051_MYTCO</name>
<keyword evidence="4" id="KW-0812">Transmembrane</keyword>
<evidence type="ECO:0000313" key="5">
    <source>
        <dbReference type="EMBL" id="CAC5414169.1"/>
    </source>
</evidence>
<evidence type="ECO:0000256" key="3">
    <source>
        <dbReference type="PROSITE-ProRule" id="PRU00023"/>
    </source>
</evidence>
<reference evidence="5 6" key="1">
    <citation type="submission" date="2020-06" db="EMBL/GenBank/DDBJ databases">
        <authorList>
            <person name="Li R."/>
            <person name="Bekaert M."/>
        </authorList>
    </citation>
    <scope>NUCLEOTIDE SEQUENCE [LARGE SCALE GENOMIC DNA]</scope>
    <source>
        <strain evidence="6">wild</strain>
    </source>
</reference>
<dbReference type="InterPro" id="IPR036770">
    <property type="entry name" value="Ankyrin_rpt-contain_sf"/>
</dbReference>
<dbReference type="PANTHER" id="PTHR24171:SF9">
    <property type="entry name" value="ANKYRIN REPEAT DOMAIN-CONTAINING PROTEIN 39"/>
    <property type="match status" value="1"/>
</dbReference>
<evidence type="ECO:0000256" key="4">
    <source>
        <dbReference type="SAM" id="Phobius"/>
    </source>
</evidence>
<dbReference type="InterPro" id="IPR002110">
    <property type="entry name" value="Ankyrin_rpt"/>
</dbReference>
<dbReference type="Pfam" id="PF12796">
    <property type="entry name" value="Ank_2"/>
    <property type="match status" value="1"/>
</dbReference>
<dbReference type="SMART" id="SM00248">
    <property type="entry name" value="ANK"/>
    <property type="match status" value="3"/>
</dbReference>
<proteinExistence type="predicted"/>
<sequence>MLDMMEIGNDLQEAVLDGNVDLTINLLESRKFDLNKRDKQGRTLLHYAACRGQYEIVELLLEQGAKAHLKDKNGNTPLHWCGHADVIDLLINHGSKVDDRNCIGATPKEMAKRRGVPKAVLQVFDQYKKEGEVSQHNLKTLFHEFSEELGMKNLLLLILLLLFISVYAAYTITGLSSHLKRANPIVV</sequence>
<keyword evidence="1" id="KW-0677">Repeat</keyword>
<evidence type="ECO:0000256" key="1">
    <source>
        <dbReference type="ARBA" id="ARBA00022737"/>
    </source>
</evidence>
<feature type="repeat" description="ANK" evidence="3">
    <location>
        <begin position="40"/>
        <end position="72"/>
    </location>
</feature>
<dbReference type="AlphaFoldDB" id="A0A6J8E051"/>
<organism evidence="5 6">
    <name type="scientific">Mytilus coruscus</name>
    <name type="common">Sea mussel</name>
    <dbReference type="NCBI Taxonomy" id="42192"/>
    <lineage>
        <taxon>Eukaryota</taxon>
        <taxon>Metazoa</taxon>
        <taxon>Spiralia</taxon>
        <taxon>Lophotrochozoa</taxon>
        <taxon>Mollusca</taxon>
        <taxon>Bivalvia</taxon>
        <taxon>Autobranchia</taxon>
        <taxon>Pteriomorphia</taxon>
        <taxon>Mytilida</taxon>
        <taxon>Mytiloidea</taxon>
        <taxon>Mytilidae</taxon>
        <taxon>Mytilinae</taxon>
        <taxon>Mytilus</taxon>
    </lineage>
</organism>
<dbReference type="PRINTS" id="PR01415">
    <property type="entry name" value="ANKYRIN"/>
</dbReference>
<protein>
    <submittedName>
        <fullName evidence="5">Uncharacterized protein</fullName>
    </submittedName>
</protein>
<dbReference type="OrthoDB" id="6069906at2759"/>
<dbReference type="PANTHER" id="PTHR24171">
    <property type="entry name" value="ANKYRIN REPEAT DOMAIN-CONTAINING PROTEIN 39-RELATED"/>
    <property type="match status" value="1"/>
</dbReference>
<dbReference type="Gene3D" id="1.25.40.20">
    <property type="entry name" value="Ankyrin repeat-containing domain"/>
    <property type="match status" value="1"/>
</dbReference>
<dbReference type="EMBL" id="CACVKT020008334">
    <property type="protein sequence ID" value="CAC5414169.1"/>
    <property type="molecule type" value="Genomic_DNA"/>
</dbReference>
<dbReference type="PROSITE" id="PS50297">
    <property type="entry name" value="ANK_REP_REGION"/>
    <property type="match status" value="1"/>
</dbReference>
<gene>
    <name evidence="5" type="ORF">MCOR_47008</name>
</gene>
<keyword evidence="2 3" id="KW-0040">ANK repeat</keyword>
<evidence type="ECO:0000313" key="6">
    <source>
        <dbReference type="Proteomes" id="UP000507470"/>
    </source>
</evidence>
<dbReference type="SUPFAM" id="SSF48403">
    <property type="entry name" value="Ankyrin repeat"/>
    <property type="match status" value="1"/>
</dbReference>
<keyword evidence="6" id="KW-1185">Reference proteome</keyword>